<proteinExistence type="inferred from homology"/>
<dbReference type="OrthoDB" id="9803354at2"/>
<evidence type="ECO:0000313" key="10">
    <source>
        <dbReference type="Proteomes" id="UP000245629"/>
    </source>
</evidence>
<feature type="domain" description="Aminotransferase class I/classII large" evidence="8">
    <location>
        <begin position="29"/>
        <end position="382"/>
    </location>
</feature>
<dbReference type="KEGG" id="azz:DEW08_27985"/>
<reference evidence="10" key="1">
    <citation type="submission" date="2018-05" db="EMBL/GenBank/DDBJ databases">
        <title>Azospirillum thermophila sp. nov., a novel isolated from hot spring.</title>
        <authorList>
            <person name="Zhao Z."/>
        </authorList>
    </citation>
    <scope>NUCLEOTIDE SEQUENCE [LARGE SCALE GENOMIC DNA]</scope>
    <source>
        <strain evidence="10">CFH 70021</strain>
        <plasmid evidence="10">unnamed3</plasmid>
    </source>
</reference>
<dbReference type="RefSeq" id="WP_109333594.1">
    <property type="nucleotide sequence ID" value="NZ_CP029358.1"/>
</dbReference>
<evidence type="ECO:0000313" key="9">
    <source>
        <dbReference type="EMBL" id="AWK89867.1"/>
    </source>
</evidence>
<dbReference type="GO" id="GO:0030170">
    <property type="term" value="F:pyridoxal phosphate binding"/>
    <property type="evidence" value="ECO:0007669"/>
    <property type="project" value="InterPro"/>
</dbReference>
<evidence type="ECO:0000256" key="4">
    <source>
        <dbReference type="ARBA" id="ARBA00022679"/>
    </source>
</evidence>
<keyword evidence="10" id="KW-1185">Reference proteome</keyword>
<evidence type="ECO:0000256" key="7">
    <source>
        <dbReference type="RuleBase" id="RU000481"/>
    </source>
</evidence>
<dbReference type="CDD" id="cd00609">
    <property type="entry name" value="AAT_like"/>
    <property type="match status" value="1"/>
</dbReference>
<dbReference type="EC" id="2.6.1.-" evidence="7"/>
<sequence length="403" mass="44060">MPRINSYLAAASPVSSKAISQAAREDPAILDLSLGEPDFGPPPHLLEAIRDEELRLATFLDSVKRYEHSRGAPELRRLVAEWYRRNGGLHIDPEREVMITHGGIEALNLALLAVTDPGDRVAVAEPAYTLYMRSIAVTGRRAVPMPRPAGEDEYAAALDGGPPAGLQALVVNSPENPTGYVASEADWQSIARSAEREDFWVIQDEVYDVMAFARPHRTARSVPGLEPRAILINSCSKKFGVPGLRIGWLVAPPPVIDAAARVHDCLCLGINILAERIAIRLLGDPEMAAWFDTQRALLAERNARAIARLDAGLGYRWPRRPMGGMFLFPDVRDLHAALPERHRSRDSNAGTAVAHYLLEERQVATVPGAVYGRNARDHIRLVNCGPGGVFDAAVDRLARRADG</sequence>
<geneLocation type="plasmid" evidence="9 10">
    <name>unnamed3</name>
</geneLocation>
<comment type="catalytic activity">
    <reaction evidence="6">
        <text>L-aspartate + 2-oxoglutarate = oxaloacetate + L-glutamate</text>
        <dbReference type="Rhea" id="RHEA:21824"/>
        <dbReference type="ChEBI" id="CHEBI:16452"/>
        <dbReference type="ChEBI" id="CHEBI:16810"/>
        <dbReference type="ChEBI" id="CHEBI:29985"/>
        <dbReference type="ChEBI" id="CHEBI:29991"/>
        <dbReference type="EC" id="2.6.1.1"/>
    </reaction>
</comment>
<gene>
    <name evidence="9" type="ORF">DEW08_27985</name>
</gene>
<dbReference type="Pfam" id="PF00155">
    <property type="entry name" value="Aminotran_1_2"/>
    <property type="match status" value="1"/>
</dbReference>
<dbReference type="PANTHER" id="PTHR46383:SF1">
    <property type="entry name" value="ASPARTATE AMINOTRANSFERASE"/>
    <property type="match status" value="1"/>
</dbReference>
<evidence type="ECO:0000256" key="2">
    <source>
        <dbReference type="ARBA" id="ARBA00007441"/>
    </source>
</evidence>
<keyword evidence="4 7" id="KW-0808">Transferase</keyword>
<keyword evidence="9" id="KW-0614">Plasmid</keyword>
<protein>
    <recommendedName>
        <fullName evidence="7">Aminotransferase</fullName>
        <ecNumber evidence="7">2.6.1.-</ecNumber>
    </recommendedName>
</protein>
<dbReference type="AlphaFoldDB" id="A0A2S2D075"/>
<evidence type="ECO:0000256" key="5">
    <source>
        <dbReference type="ARBA" id="ARBA00022898"/>
    </source>
</evidence>
<dbReference type="InterPro" id="IPR015424">
    <property type="entry name" value="PyrdxlP-dep_Trfase"/>
</dbReference>
<keyword evidence="5" id="KW-0663">Pyridoxal phosphate</keyword>
<comment type="similarity">
    <text evidence="2 7">Belongs to the class-I pyridoxal-phosphate-dependent aminotransferase family.</text>
</comment>
<dbReference type="GO" id="GO:0006520">
    <property type="term" value="P:amino acid metabolic process"/>
    <property type="evidence" value="ECO:0007669"/>
    <property type="project" value="InterPro"/>
</dbReference>
<dbReference type="InterPro" id="IPR015421">
    <property type="entry name" value="PyrdxlP-dep_Trfase_major"/>
</dbReference>
<dbReference type="EMBL" id="CP029358">
    <property type="protein sequence ID" value="AWK89867.1"/>
    <property type="molecule type" value="Genomic_DNA"/>
</dbReference>
<evidence type="ECO:0000256" key="6">
    <source>
        <dbReference type="ARBA" id="ARBA00049185"/>
    </source>
</evidence>
<dbReference type="InterPro" id="IPR004839">
    <property type="entry name" value="Aminotransferase_I/II_large"/>
</dbReference>
<dbReference type="SUPFAM" id="SSF53383">
    <property type="entry name" value="PLP-dependent transferases"/>
    <property type="match status" value="1"/>
</dbReference>
<accession>A0A2S2D075</accession>
<comment type="cofactor">
    <cofactor evidence="1 7">
        <name>pyridoxal 5'-phosphate</name>
        <dbReference type="ChEBI" id="CHEBI:597326"/>
    </cofactor>
</comment>
<dbReference type="PANTHER" id="PTHR46383">
    <property type="entry name" value="ASPARTATE AMINOTRANSFERASE"/>
    <property type="match status" value="1"/>
</dbReference>
<evidence type="ECO:0000256" key="3">
    <source>
        <dbReference type="ARBA" id="ARBA00022576"/>
    </source>
</evidence>
<evidence type="ECO:0000259" key="8">
    <source>
        <dbReference type="Pfam" id="PF00155"/>
    </source>
</evidence>
<dbReference type="Proteomes" id="UP000245629">
    <property type="component" value="Plasmid unnamed3"/>
</dbReference>
<evidence type="ECO:0000256" key="1">
    <source>
        <dbReference type="ARBA" id="ARBA00001933"/>
    </source>
</evidence>
<dbReference type="Gene3D" id="3.40.640.10">
    <property type="entry name" value="Type I PLP-dependent aspartate aminotransferase-like (Major domain)"/>
    <property type="match status" value="1"/>
</dbReference>
<keyword evidence="3 7" id="KW-0032">Aminotransferase</keyword>
<dbReference type="InterPro" id="IPR004838">
    <property type="entry name" value="NHTrfase_class1_PyrdxlP-BS"/>
</dbReference>
<name>A0A2S2D075_9PROT</name>
<dbReference type="InterPro" id="IPR050596">
    <property type="entry name" value="AspAT/PAT-like"/>
</dbReference>
<dbReference type="PROSITE" id="PS00105">
    <property type="entry name" value="AA_TRANSFER_CLASS_1"/>
    <property type="match status" value="1"/>
</dbReference>
<organism evidence="9 10">
    <name type="scientific">Azospirillum thermophilum</name>
    <dbReference type="NCBI Taxonomy" id="2202148"/>
    <lineage>
        <taxon>Bacteria</taxon>
        <taxon>Pseudomonadati</taxon>
        <taxon>Pseudomonadota</taxon>
        <taxon>Alphaproteobacteria</taxon>
        <taxon>Rhodospirillales</taxon>
        <taxon>Azospirillaceae</taxon>
        <taxon>Azospirillum</taxon>
    </lineage>
</organism>
<dbReference type="GO" id="GO:0004069">
    <property type="term" value="F:L-aspartate:2-oxoglutarate aminotransferase activity"/>
    <property type="evidence" value="ECO:0007669"/>
    <property type="project" value="UniProtKB-EC"/>
</dbReference>